<dbReference type="EMBL" id="LXKA01000360">
    <property type="protein sequence ID" value="OAJ53462.1"/>
    <property type="molecule type" value="Genomic_DNA"/>
</dbReference>
<keyword evidence="3" id="KW-1185">Reference proteome</keyword>
<evidence type="ECO:0000313" key="4">
    <source>
        <dbReference type="Proteomes" id="UP000078116"/>
    </source>
</evidence>
<gene>
    <name evidence="2" type="ORF">A6V36_28580</name>
    <name evidence="1" type="ORF">A6V37_08725</name>
</gene>
<dbReference type="Proteomes" id="UP000077961">
    <property type="component" value="Unassembled WGS sequence"/>
</dbReference>
<evidence type="ECO:0000313" key="2">
    <source>
        <dbReference type="EMBL" id="OAJ59014.1"/>
    </source>
</evidence>
<dbReference type="Proteomes" id="UP000078116">
    <property type="component" value="Unassembled WGS sequence"/>
</dbReference>
<sequence length="61" mass="6888">MAFTVAQNYQCDAGRMLWTEIATRALRQSLCECALSIEKKAPAGGWSATRPPQYDRRSKPR</sequence>
<proteinExistence type="predicted"/>
<reference evidence="3 4" key="1">
    <citation type="submission" date="2016-04" db="EMBL/GenBank/DDBJ databases">
        <title>Reclassification of Paraburkholderia panaciterrae (Farh et al. 2015) Dobritsa &amp; Samadpour 2016 as a later homotypic synonym of Paraburkholderia ginsengiterrae (Farh et al. 2015) Dobritsa &amp; Samadpour 2016.</title>
        <authorList>
            <person name="Dobritsa A.P."/>
            <person name="Kutumbaka K."/>
            <person name="Samadpour M."/>
        </authorList>
    </citation>
    <scope>NUCLEOTIDE SEQUENCE [LARGE SCALE GENOMIC DNA]</scope>
    <source>
        <strain evidence="1 4">DCY85</strain>
        <strain evidence="2 3">DCY85-1</strain>
    </source>
</reference>
<name>A0A1A9MZ29_9BURK</name>
<organism evidence="1 4">
    <name type="scientific">Paraburkholderia ginsengiterrae</name>
    <dbReference type="NCBI Taxonomy" id="1462993"/>
    <lineage>
        <taxon>Bacteria</taxon>
        <taxon>Pseudomonadati</taxon>
        <taxon>Pseudomonadota</taxon>
        <taxon>Betaproteobacteria</taxon>
        <taxon>Burkholderiales</taxon>
        <taxon>Burkholderiaceae</taxon>
        <taxon>Paraburkholderia</taxon>
    </lineage>
</organism>
<comment type="caution">
    <text evidence="1">The sequence shown here is derived from an EMBL/GenBank/DDBJ whole genome shotgun (WGS) entry which is preliminary data.</text>
</comment>
<protein>
    <submittedName>
        <fullName evidence="1">Uncharacterized protein</fullName>
    </submittedName>
</protein>
<dbReference type="AlphaFoldDB" id="A0A1A9MZ29"/>
<accession>A0A1A9MZ29</accession>
<dbReference type="EMBL" id="LXJZ01000161">
    <property type="protein sequence ID" value="OAJ59014.1"/>
    <property type="molecule type" value="Genomic_DNA"/>
</dbReference>
<evidence type="ECO:0000313" key="1">
    <source>
        <dbReference type="EMBL" id="OAJ53462.1"/>
    </source>
</evidence>
<evidence type="ECO:0000313" key="3">
    <source>
        <dbReference type="Proteomes" id="UP000077961"/>
    </source>
</evidence>